<keyword evidence="2" id="KW-1185">Reference proteome</keyword>
<organism evidence="1 2">
    <name type="scientific">Rhodovulum marinum</name>
    <dbReference type="NCBI Taxonomy" id="320662"/>
    <lineage>
        <taxon>Bacteria</taxon>
        <taxon>Pseudomonadati</taxon>
        <taxon>Pseudomonadota</taxon>
        <taxon>Alphaproteobacteria</taxon>
        <taxon>Rhodobacterales</taxon>
        <taxon>Paracoccaceae</taxon>
        <taxon>Rhodovulum</taxon>
    </lineage>
</organism>
<accession>A0A4R2PXC9</accession>
<dbReference type="AlphaFoldDB" id="A0A4R2PXC9"/>
<dbReference type="EMBL" id="SLXP01000006">
    <property type="protein sequence ID" value="TCP40843.1"/>
    <property type="molecule type" value="Genomic_DNA"/>
</dbReference>
<comment type="caution">
    <text evidence="1">The sequence shown here is derived from an EMBL/GenBank/DDBJ whole genome shotgun (WGS) entry which is preliminary data.</text>
</comment>
<sequence>MARPGLSGVMNMFGVRQRSVGAAAERRTVEEA</sequence>
<reference evidence="1 2" key="1">
    <citation type="submission" date="2019-03" db="EMBL/GenBank/DDBJ databases">
        <title>Genomic Encyclopedia of Type Strains, Phase IV (KMG-IV): sequencing the most valuable type-strain genomes for metagenomic binning, comparative biology and taxonomic classification.</title>
        <authorList>
            <person name="Goeker M."/>
        </authorList>
    </citation>
    <scope>NUCLEOTIDE SEQUENCE [LARGE SCALE GENOMIC DNA]</scope>
    <source>
        <strain evidence="1 2">DSM 18063</strain>
    </source>
</reference>
<protein>
    <submittedName>
        <fullName evidence="1">Uncharacterized protein</fullName>
    </submittedName>
</protein>
<proteinExistence type="predicted"/>
<gene>
    <name evidence="1" type="ORF">EV662_10656</name>
</gene>
<name>A0A4R2PXC9_9RHOB</name>
<evidence type="ECO:0000313" key="1">
    <source>
        <dbReference type="EMBL" id="TCP40843.1"/>
    </source>
</evidence>
<dbReference type="Proteomes" id="UP000294835">
    <property type="component" value="Unassembled WGS sequence"/>
</dbReference>
<evidence type="ECO:0000313" key="2">
    <source>
        <dbReference type="Proteomes" id="UP000294835"/>
    </source>
</evidence>